<protein>
    <recommendedName>
        <fullName evidence="7">Large ribosomal subunit protein uL30m</fullName>
    </recommendedName>
    <alternativeName>
        <fullName evidence="8">39S ribosomal protein L30, mitochondrial</fullName>
    </alternativeName>
</protein>
<evidence type="ECO:0000256" key="3">
    <source>
        <dbReference type="ARBA" id="ARBA00022946"/>
    </source>
</evidence>
<keyword evidence="3" id="KW-0809">Transit peptide</keyword>
<dbReference type="CDD" id="cd00355">
    <property type="entry name" value="Ribosomal_L30_like"/>
    <property type="match status" value="1"/>
</dbReference>
<dbReference type="SUPFAM" id="SSF55129">
    <property type="entry name" value="Ribosomal protein L30p/L7e"/>
    <property type="match status" value="1"/>
</dbReference>
<dbReference type="PANTHER" id="PTHR15892:SF2">
    <property type="entry name" value="LARGE RIBOSOMAL SUBUNIT PROTEIN UL30M"/>
    <property type="match status" value="1"/>
</dbReference>
<evidence type="ECO:0000256" key="4">
    <source>
        <dbReference type="ARBA" id="ARBA00022980"/>
    </source>
</evidence>
<evidence type="ECO:0000259" key="9">
    <source>
        <dbReference type="Pfam" id="PF00327"/>
    </source>
</evidence>
<comment type="caution">
    <text evidence="10">The sequence shown here is derived from an EMBL/GenBank/DDBJ whole genome shotgun (WGS) entry which is preliminary data.</text>
</comment>
<reference evidence="10 11" key="1">
    <citation type="submission" date="2024-03" db="EMBL/GenBank/DDBJ databases">
        <title>The genome assembly and annotation of the cricket Gryllus longicercus Weissman &amp; Gray.</title>
        <authorList>
            <person name="Szrajer S."/>
            <person name="Gray D."/>
            <person name="Ylla G."/>
        </authorList>
    </citation>
    <scope>NUCLEOTIDE SEQUENCE [LARGE SCALE GENOMIC DNA]</scope>
    <source>
        <strain evidence="10">DAG 2021-001</strain>
        <tissue evidence="10">Whole body minus gut</tissue>
    </source>
</reference>
<gene>
    <name evidence="10" type="ORF">R5R35_011320</name>
</gene>
<keyword evidence="11" id="KW-1185">Reference proteome</keyword>
<dbReference type="FunFam" id="3.30.1390.20:FF:000005">
    <property type="entry name" value="39S ribosomal protein L30, mitochondrial"/>
    <property type="match status" value="1"/>
</dbReference>
<dbReference type="Gene3D" id="3.30.1390.20">
    <property type="entry name" value="Ribosomal protein L30, ferredoxin-like fold domain"/>
    <property type="match status" value="1"/>
</dbReference>
<feature type="domain" description="Large ribosomal subunit protein uL30-like ferredoxin-like fold" evidence="9">
    <location>
        <begin position="56"/>
        <end position="105"/>
    </location>
</feature>
<dbReference type="InterPro" id="IPR016082">
    <property type="entry name" value="Ribosomal_uL30_ferredoxin-like"/>
</dbReference>
<evidence type="ECO:0000256" key="8">
    <source>
        <dbReference type="ARBA" id="ARBA00035356"/>
    </source>
</evidence>
<keyword evidence="5" id="KW-0496">Mitochondrion</keyword>
<sequence length="181" mass="20987">MISQVLKNLINPRECCSLQRHYSSGNKAVKCPGFTYFRRFPEEKDPPLEKSKLFMVQRVKRYRGTPYWEKDVLLQLGLMGKASDIAIVKNTPQNNALLWKIKHLIKITPITYPYGEPTKKDIGATYLKENGELLRSKLVEIDNTLLEASETFANDVSRMDTKTLRKQLRYQWLNPLLNGIN</sequence>
<dbReference type="GO" id="GO:0006412">
    <property type="term" value="P:translation"/>
    <property type="evidence" value="ECO:0007669"/>
    <property type="project" value="InterPro"/>
</dbReference>
<evidence type="ECO:0000256" key="1">
    <source>
        <dbReference type="ARBA" id="ARBA00004173"/>
    </source>
</evidence>
<dbReference type="Pfam" id="PF00327">
    <property type="entry name" value="Ribosomal_L30"/>
    <property type="match status" value="1"/>
</dbReference>
<evidence type="ECO:0000256" key="2">
    <source>
        <dbReference type="ARBA" id="ARBA00007594"/>
    </source>
</evidence>
<dbReference type="GO" id="GO:0005743">
    <property type="term" value="C:mitochondrial inner membrane"/>
    <property type="evidence" value="ECO:0007669"/>
    <property type="project" value="UniProtKB-ARBA"/>
</dbReference>
<evidence type="ECO:0000256" key="5">
    <source>
        <dbReference type="ARBA" id="ARBA00023128"/>
    </source>
</evidence>
<dbReference type="AlphaFoldDB" id="A0AAN9WR49"/>
<name>A0AAN9WR49_9ORTH</name>
<dbReference type="PANTHER" id="PTHR15892">
    <property type="entry name" value="MITOCHONDRIAL RIBOSOMAL PROTEIN L30"/>
    <property type="match status" value="1"/>
</dbReference>
<dbReference type="EMBL" id="JAZDUA010000015">
    <property type="protein sequence ID" value="KAK7873243.1"/>
    <property type="molecule type" value="Genomic_DNA"/>
</dbReference>
<keyword evidence="4" id="KW-0689">Ribosomal protein</keyword>
<evidence type="ECO:0000256" key="6">
    <source>
        <dbReference type="ARBA" id="ARBA00023274"/>
    </source>
</evidence>
<dbReference type="InterPro" id="IPR005996">
    <property type="entry name" value="Ribosomal_uL30_bac-type"/>
</dbReference>
<comment type="similarity">
    <text evidence="2">Belongs to the universal ribosomal protein uL30 family.</text>
</comment>
<keyword evidence="6" id="KW-0687">Ribonucleoprotein</keyword>
<evidence type="ECO:0000313" key="10">
    <source>
        <dbReference type="EMBL" id="KAK7873243.1"/>
    </source>
</evidence>
<accession>A0AAN9WR49</accession>
<dbReference type="GO" id="GO:0015934">
    <property type="term" value="C:large ribosomal subunit"/>
    <property type="evidence" value="ECO:0007669"/>
    <property type="project" value="InterPro"/>
</dbReference>
<organism evidence="10 11">
    <name type="scientific">Gryllus longicercus</name>
    <dbReference type="NCBI Taxonomy" id="2509291"/>
    <lineage>
        <taxon>Eukaryota</taxon>
        <taxon>Metazoa</taxon>
        <taxon>Ecdysozoa</taxon>
        <taxon>Arthropoda</taxon>
        <taxon>Hexapoda</taxon>
        <taxon>Insecta</taxon>
        <taxon>Pterygota</taxon>
        <taxon>Neoptera</taxon>
        <taxon>Polyneoptera</taxon>
        <taxon>Orthoptera</taxon>
        <taxon>Ensifera</taxon>
        <taxon>Gryllidea</taxon>
        <taxon>Grylloidea</taxon>
        <taxon>Gryllidae</taxon>
        <taxon>Gryllinae</taxon>
        <taxon>Gryllus</taxon>
    </lineage>
</organism>
<comment type="subcellular location">
    <subcellularLocation>
        <location evidence="1">Mitochondrion</location>
    </subcellularLocation>
</comment>
<dbReference type="Proteomes" id="UP001378592">
    <property type="component" value="Unassembled WGS sequence"/>
</dbReference>
<evidence type="ECO:0000313" key="11">
    <source>
        <dbReference type="Proteomes" id="UP001378592"/>
    </source>
</evidence>
<dbReference type="InterPro" id="IPR036919">
    <property type="entry name" value="Ribo_uL30_ferredoxin-like_sf"/>
</dbReference>
<dbReference type="GO" id="GO:0003735">
    <property type="term" value="F:structural constituent of ribosome"/>
    <property type="evidence" value="ECO:0007669"/>
    <property type="project" value="InterPro"/>
</dbReference>
<proteinExistence type="inferred from homology"/>
<evidence type="ECO:0000256" key="7">
    <source>
        <dbReference type="ARBA" id="ARBA00035281"/>
    </source>
</evidence>